<evidence type="ECO:0000256" key="7">
    <source>
        <dbReference type="SAM" id="MobiDB-lite"/>
    </source>
</evidence>
<feature type="compositionally biased region" description="Polar residues" evidence="7">
    <location>
        <begin position="12"/>
        <end position="29"/>
    </location>
</feature>
<evidence type="ECO:0000256" key="6">
    <source>
        <dbReference type="PROSITE-ProRule" id="PRU00221"/>
    </source>
</evidence>
<dbReference type="SUPFAM" id="SSF50978">
    <property type="entry name" value="WD40 repeat-like"/>
    <property type="match status" value="1"/>
</dbReference>
<evidence type="ECO:0000256" key="2">
    <source>
        <dbReference type="ARBA" id="ARBA00022574"/>
    </source>
</evidence>
<dbReference type="Proteomes" id="UP000789739">
    <property type="component" value="Unassembled WGS sequence"/>
</dbReference>
<dbReference type="Gene3D" id="2.130.10.10">
    <property type="entry name" value="YVTN repeat-like/Quinoprotein amine dehydrogenase"/>
    <property type="match status" value="1"/>
</dbReference>
<keyword evidence="4" id="KW-0805">Transcription regulation</keyword>
<sequence>MPKRKDSKFKASVTQKVTSAPSSPVTSLDSESEPLAIRRLKRRKFLEDTSGPHVDRTLRTQINNQISKCPEASSTGNKSRTAANANKEDATVHDHIFRNFKLRRIVKENHGHDINALSFFFNLGNYEAPVGVEYIKSYDKSGHVERDIADTSNILASVGDVQANIYDNEHMGDHLDIMSNFALNKKPEEELLTCCWLCRQDDALLAIAGKSASIYILSLALSRTIKTLTGHTDTITDIQKYPKDDQHLLSASRDGSVRIWRVDDKSCLYIFETKASVVCWHPSGETFITGSYHGDIRYWTTPDLTMPPKRPQEFDTQTCEIISRKMHTGQIDCIRFANGNVLSKSTNGKIEYWNPESMSKIRTFHVKNSSHSRFDVSLDERYLCVGTSSGSVLVFNLITGKLIAELNHRRSMKSVKCCLFSRDYKSVIAAGEDAYIWRFDYISDETLKEWENWKAN</sequence>
<evidence type="ECO:0000256" key="1">
    <source>
        <dbReference type="ARBA" id="ARBA00008075"/>
    </source>
</evidence>
<protein>
    <submittedName>
        <fullName evidence="8">6374_t:CDS:1</fullName>
    </submittedName>
</protein>
<dbReference type="EMBL" id="CAJVPI010002375">
    <property type="protein sequence ID" value="CAG8642130.1"/>
    <property type="molecule type" value="Genomic_DNA"/>
</dbReference>
<dbReference type="SMART" id="SM00320">
    <property type="entry name" value="WD40"/>
    <property type="match status" value="5"/>
</dbReference>
<accession>A0A9N9GXM2</accession>
<evidence type="ECO:0000256" key="5">
    <source>
        <dbReference type="ARBA" id="ARBA00023163"/>
    </source>
</evidence>
<feature type="repeat" description="WD" evidence="6">
    <location>
        <begin position="228"/>
        <end position="270"/>
    </location>
</feature>
<evidence type="ECO:0000256" key="4">
    <source>
        <dbReference type="ARBA" id="ARBA00023015"/>
    </source>
</evidence>
<feature type="compositionally biased region" description="Polar residues" evidence="7">
    <location>
        <begin position="68"/>
        <end position="84"/>
    </location>
</feature>
<feature type="region of interest" description="Disordered" evidence="7">
    <location>
        <begin position="1"/>
        <end position="33"/>
    </location>
</feature>
<feature type="region of interest" description="Disordered" evidence="7">
    <location>
        <begin position="68"/>
        <end position="87"/>
    </location>
</feature>
<keyword evidence="2 6" id="KW-0853">WD repeat</keyword>
<evidence type="ECO:0000313" key="9">
    <source>
        <dbReference type="Proteomes" id="UP000789739"/>
    </source>
</evidence>
<evidence type="ECO:0000313" key="8">
    <source>
        <dbReference type="EMBL" id="CAG8642130.1"/>
    </source>
</evidence>
<dbReference type="PROSITE" id="PS50294">
    <property type="entry name" value="WD_REPEATS_REGION"/>
    <property type="match status" value="1"/>
</dbReference>
<dbReference type="InterPro" id="IPR001680">
    <property type="entry name" value="WD40_rpt"/>
</dbReference>
<dbReference type="PROSITE" id="PS50082">
    <property type="entry name" value="WD_REPEATS_2"/>
    <property type="match status" value="1"/>
</dbReference>
<evidence type="ECO:0000256" key="3">
    <source>
        <dbReference type="ARBA" id="ARBA00022737"/>
    </source>
</evidence>
<keyword evidence="5" id="KW-0804">Transcription</keyword>
<gene>
    <name evidence="8" type="ORF">PBRASI_LOCUS9834</name>
</gene>
<dbReference type="AlphaFoldDB" id="A0A9N9GXM2"/>
<reference evidence="8" key="1">
    <citation type="submission" date="2021-06" db="EMBL/GenBank/DDBJ databases">
        <authorList>
            <person name="Kallberg Y."/>
            <person name="Tangrot J."/>
            <person name="Rosling A."/>
        </authorList>
    </citation>
    <scope>NUCLEOTIDE SEQUENCE</scope>
    <source>
        <strain evidence="8">BR232B</strain>
    </source>
</reference>
<dbReference type="InterPro" id="IPR051243">
    <property type="entry name" value="PcG_WD-repeat"/>
</dbReference>
<dbReference type="Pfam" id="PF00400">
    <property type="entry name" value="WD40"/>
    <property type="match status" value="2"/>
</dbReference>
<name>A0A9N9GXM2_9GLOM</name>
<comment type="similarity">
    <text evidence="1">Belongs to the WD repeat ESC family.</text>
</comment>
<dbReference type="InterPro" id="IPR036322">
    <property type="entry name" value="WD40_repeat_dom_sf"/>
</dbReference>
<dbReference type="InterPro" id="IPR015943">
    <property type="entry name" value="WD40/YVTN_repeat-like_dom_sf"/>
</dbReference>
<comment type="caution">
    <text evidence="8">The sequence shown here is derived from an EMBL/GenBank/DDBJ whole genome shotgun (WGS) entry which is preliminary data.</text>
</comment>
<organism evidence="8 9">
    <name type="scientific">Paraglomus brasilianum</name>
    <dbReference type="NCBI Taxonomy" id="144538"/>
    <lineage>
        <taxon>Eukaryota</taxon>
        <taxon>Fungi</taxon>
        <taxon>Fungi incertae sedis</taxon>
        <taxon>Mucoromycota</taxon>
        <taxon>Glomeromycotina</taxon>
        <taxon>Glomeromycetes</taxon>
        <taxon>Paraglomerales</taxon>
        <taxon>Paraglomeraceae</taxon>
        <taxon>Paraglomus</taxon>
    </lineage>
</organism>
<proteinExistence type="inferred from homology"/>
<dbReference type="OrthoDB" id="7318948at2759"/>
<keyword evidence="9" id="KW-1185">Reference proteome</keyword>
<dbReference type="PANTHER" id="PTHR10253">
    <property type="entry name" value="POLYCOMB PROTEIN"/>
    <property type="match status" value="1"/>
</dbReference>
<keyword evidence="3" id="KW-0677">Repeat</keyword>